<feature type="transmembrane region" description="Helical" evidence="2">
    <location>
        <begin position="29"/>
        <end position="49"/>
    </location>
</feature>
<keyword evidence="2" id="KW-0472">Membrane</keyword>
<dbReference type="GO" id="GO:0008745">
    <property type="term" value="F:N-acetylmuramoyl-L-alanine amidase activity"/>
    <property type="evidence" value="ECO:0007669"/>
    <property type="project" value="UniProtKB-EC"/>
</dbReference>
<dbReference type="PANTHER" id="PTHR30404:SF0">
    <property type="entry name" value="N-ACETYLMURAMOYL-L-ALANINE AMIDASE AMIC"/>
    <property type="match status" value="1"/>
</dbReference>
<evidence type="ECO:0000256" key="2">
    <source>
        <dbReference type="SAM" id="Phobius"/>
    </source>
</evidence>
<dbReference type="NCBIfam" id="TIGR02883">
    <property type="entry name" value="spore_cwlD"/>
    <property type="match status" value="1"/>
</dbReference>
<keyword evidence="2" id="KW-0812">Transmembrane</keyword>
<dbReference type="SUPFAM" id="SSF53187">
    <property type="entry name" value="Zn-dependent exopeptidases"/>
    <property type="match status" value="1"/>
</dbReference>
<accession>A0ABS4FY05</accession>
<name>A0ABS4FY05_9BACL</name>
<gene>
    <name evidence="4" type="ORF">J2Z32_004080</name>
</gene>
<dbReference type="Gene3D" id="3.40.630.40">
    <property type="entry name" value="Zn-dependent exopeptidases"/>
    <property type="match status" value="1"/>
</dbReference>
<evidence type="ECO:0000259" key="3">
    <source>
        <dbReference type="SMART" id="SM00646"/>
    </source>
</evidence>
<dbReference type="InterPro" id="IPR014234">
    <property type="entry name" value="Spore_CwlD"/>
</dbReference>
<comment type="caution">
    <text evidence="4">The sequence shown here is derived from an EMBL/GenBank/DDBJ whole genome shotgun (WGS) entry which is preliminary data.</text>
</comment>
<dbReference type="Pfam" id="PF01520">
    <property type="entry name" value="Amidase_3"/>
    <property type="match status" value="1"/>
</dbReference>
<dbReference type="EC" id="3.5.1.28" evidence="4"/>
<protein>
    <submittedName>
        <fullName evidence="4">N-acetylmuramoyl-L-alanine amidase</fullName>
        <ecNumber evidence="4">3.5.1.28</ecNumber>
    </submittedName>
</protein>
<evidence type="ECO:0000313" key="5">
    <source>
        <dbReference type="Proteomes" id="UP001519272"/>
    </source>
</evidence>
<dbReference type="PANTHER" id="PTHR30404">
    <property type="entry name" value="N-ACETYLMURAMOYL-L-ALANINE AMIDASE"/>
    <property type="match status" value="1"/>
</dbReference>
<dbReference type="RefSeq" id="WP_245251651.1">
    <property type="nucleotide sequence ID" value="NZ_JAGGKG010000026.1"/>
</dbReference>
<keyword evidence="5" id="KW-1185">Reference proteome</keyword>
<dbReference type="Proteomes" id="UP001519272">
    <property type="component" value="Unassembled WGS sequence"/>
</dbReference>
<dbReference type="InterPro" id="IPR002508">
    <property type="entry name" value="MurNAc-LAA_cat"/>
</dbReference>
<evidence type="ECO:0000256" key="1">
    <source>
        <dbReference type="ARBA" id="ARBA00022801"/>
    </source>
</evidence>
<dbReference type="CDD" id="cd02696">
    <property type="entry name" value="MurNAc-LAA"/>
    <property type="match status" value="1"/>
</dbReference>
<sequence length="267" mass="30222">MLFKNTINRDRLKYPQAKQGPFVWIHLKWIKWSGMFIVFLTVVSVLMLYNPSVSTVWNYWSLPLSGVTVAIDAGHGGPDGGAVSKEGIIEKDINLAVSLYLRDYLQQAGAIVVMTREDDRDLANPETKGYKKRKTEDLHYRARFIEEKQADLFVSIHMNSIPSSRWNGAQTFYGEKNQDSVKLANYVQKMLVHQLENTNRVAKTSDKTVYLLDTVNTPAILVEVGFLSNPKEALQLGNPEYQRKVAASIYEGILQFKAEKQSDSSAD</sequence>
<keyword evidence="1 4" id="KW-0378">Hydrolase</keyword>
<dbReference type="SMART" id="SM00646">
    <property type="entry name" value="Ami_3"/>
    <property type="match status" value="1"/>
</dbReference>
<evidence type="ECO:0000313" key="4">
    <source>
        <dbReference type="EMBL" id="MBP1907405.1"/>
    </source>
</evidence>
<dbReference type="EMBL" id="JAGGKG010000026">
    <property type="protein sequence ID" value="MBP1907405.1"/>
    <property type="molecule type" value="Genomic_DNA"/>
</dbReference>
<reference evidence="4 5" key="1">
    <citation type="submission" date="2021-03" db="EMBL/GenBank/DDBJ databases">
        <title>Genomic Encyclopedia of Type Strains, Phase IV (KMG-IV): sequencing the most valuable type-strain genomes for metagenomic binning, comparative biology and taxonomic classification.</title>
        <authorList>
            <person name="Goeker M."/>
        </authorList>
    </citation>
    <scope>NUCLEOTIDE SEQUENCE [LARGE SCALE GENOMIC DNA]</scope>
    <source>
        <strain evidence="4 5">DSM 14349</strain>
    </source>
</reference>
<organism evidence="4 5">
    <name type="scientific">Paenibacillus turicensis</name>
    <dbReference type="NCBI Taxonomy" id="160487"/>
    <lineage>
        <taxon>Bacteria</taxon>
        <taxon>Bacillati</taxon>
        <taxon>Bacillota</taxon>
        <taxon>Bacilli</taxon>
        <taxon>Bacillales</taxon>
        <taxon>Paenibacillaceae</taxon>
        <taxon>Paenibacillus</taxon>
    </lineage>
</organism>
<proteinExistence type="predicted"/>
<feature type="domain" description="MurNAc-LAA" evidence="3">
    <location>
        <begin position="142"/>
        <end position="254"/>
    </location>
</feature>
<dbReference type="InterPro" id="IPR050695">
    <property type="entry name" value="N-acetylmuramoyl_amidase_3"/>
</dbReference>
<keyword evidence="2" id="KW-1133">Transmembrane helix</keyword>